<reference evidence="2" key="1">
    <citation type="submission" date="2020-01" db="EMBL/GenBank/DDBJ databases">
        <title>Genome sequence of Kobresia littledalei, the first chromosome-level genome in the family Cyperaceae.</title>
        <authorList>
            <person name="Qu G."/>
        </authorList>
    </citation>
    <scope>NUCLEOTIDE SEQUENCE</scope>
    <source>
        <strain evidence="2">C.B.Clarke</strain>
        <tissue evidence="2">Leaf</tissue>
    </source>
</reference>
<organism evidence="2 3">
    <name type="scientific">Carex littledalei</name>
    <dbReference type="NCBI Taxonomy" id="544730"/>
    <lineage>
        <taxon>Eukaryota</taxon>
        <taxon>Viridiplantae</taxon>
        <taxon>Streptophyta</taxon>
        <taxon>Embryophyta</taxon>
        <taxon>Tracheophyta</taxon>
        <taxon>Spermatophyta</taxon>
        <taxon>Magnoliopsida</taxon>
        <taxon>Liliopsida</taxon>
        <taxon>Poales</taxon>
        <taxon>Cyperaceae</taxon>
        <taxon>Cyperoideae</taxon>
        <taxon>Cariceae</taxon>
        <taxon>Carex</taxon>
        <taxon>Carex subgen. Euthyceras</taxon>
    </lineage>
</organism>
<evidence type="ECO:0000313" key="3">
    <source>
        <dbReference type="Proteomes" id="UP000623129"/>
    </source>
</evidence>
<dbReference type="InterPro" id="IPR003676">
    <property type="entry name" value="SAUR_fam"/>
</dbReference>
<gene>
    <name evidence="2" type="ORF">FCM35_KLT11065</name>
</gene>
<dbReference type="PANTHER" id="PTHR31175">
    <property type="entry name" value="AUXIN-RESPONSIVE FAMILY PROTEIN"/>
    <property type="match status" value="1"/>
</dbReference>
<comment type="caution">
    <text evidence="2">The sequence shown here is derived from an EMBL/GenBank/DDBJ whole genome shotgun (WGS) entry which is preliminary data.</text>
</comment>
<dbReference type="PANTHER" id="PTHR31175:SF120">
    <property type="entry name" value="OS09G0547100 PROTEIN"/>
    <property type="match status" value="1"/>
</dbReference>
<dbReference type="Pfam" id="PF02519">
    <property type="entry name" value="Auxin_inducible"/>
    <property type="match status" value="1"/>
</dbReference>
<dbReference type="GO" id="GO:0009733">
    <property type="term" value="P:response to auxin"/>
    <property type="evidence" value="ECO:0007669"/>
    <property type="project" value="InterPro"/>
</dbReference>
<dbReference type="AlphaFoldDB" id="A0A833QT95"/>
<evidence type="ECO:0000256" key="1">
    <source>
        <dbReference type="ARBA" id="ARBA00006974"/>
    </source>
</evidence>
<keyword evidence="3" id="KW-1185">Reference proteome</keyword>
<protein>
    <submittedName>
        <fullName evidence="2">Auxin-responsive protein SAUR36</fullName>
    </submittedName>
</protein>
<dbReference type="EMBL" id="SWLB01000021">
    <property type="protein sequence ID" value="KAF3324908.1"/>
    <property type="molecule type" value="Genomic_DNA"/>
</dbReference>
<dbReference type="Proteomes" id="UP000623129">
    <property type="component" value="Unassembled WGS sequence"/>
</dbReference>
<evidence type="ECO:0000313" key="2">
    <source>
        <dbReference type="EMBL" id="KAF3324908.1"/>
    </source>
</evidence>
<name>A0A833QT95_9POAL</name>
<dbReference type="OrthoDB" id="605123at2759"/>
<accession>A0A833QT95</accession>
<sequence>MMNPKGLAQMGKKLAALGRKRLALERLASDSTTDQCTSQLAQKGHFVVYTVDGERFEIPLDYLNSEIVGLLFKLSEEEFGYAAGRPITLACDGVFMAYMMHLVRRQVPEEVERAVVNLISFPCYQACSLPSKIGALSQQLEVC</sequence>
<comment type="similarity">
    <text evidence="1">Belongs to the ARG7 family.</text>
</comment>
<proteinExistence type="inferred from homology"/>